<comment type="caution">
    <text evidence="2">The sequence shown here is derived from an EMBL/GenBank/DDBJ whole genome shotgun (WGS) entry which is preliminary data.</text>
</comment>
<dbReference type="Pfam" id="PF08445">
    <property type="entry name" value="FR47"/>
    <property type="match status" value="1"/>
</dbReference>
<dbReference type="Proteomes" id="UP000245921">
    <property type="component" value="Unassembled WGS sequence"/>
</dbReference>
<sequence>MKIIRHNNAKDFYTKVKKHLIKYEALNNLPIGIILSAFEKSFYDDQIFAYIENNSKIEIILIKTIDRLVLYSENPPTEQSCSILSDFLIDEDFLISGVIGPSSVIKPFNKIWQRKKNCSIKLTMNQGIYKLQKLNHIEISEGNLRLAEKNDINTISKWIIDFSEEALEKITHKKAYELAENSIDNKRLFLWEYKNNPVSMAKKTRPTENGYAINLVYTPKKFRNQGFASSCVSKLSEKILNEGYKFTSLYTDMSNKTSNGIYKKIGYKYIGDSVVFDFIYK</sequence>
<proteinExistence type="predicted"/>
<accession>A0AA45HHD0</accession>
<dbReference type="InterPro" id="IPR016181">
    <property type="entry name" value="Acyl_CoA_acyltransferase"/>
</dbReference>
<gene>
    <name evidence="2" type="ORF">C7380_1328</name>
</gene>
<dbReference type="InterPro" id="IPR013653">
    <property type="entry name" value="GCN5-like_dom"/>
</dbReference>
<name>A0AA45HHD0_9BACT</name>
<dbReference type="Gene3D" id="3.40.630.30">
    <property type="match status" value="1"/>
</dbReference>
<dbReference type="AlphaFoldDB" id="A0AA45HHD0"/>
<dbReference type="RefSeq" id="WP_109606622.1">
    <property type="nucleotide sequence ID" value="NZ_JAMHJO010000001.1"/>
</dbReference>
<dbReference type="PROSITE" id="PS51186">
    <property type="entry name" value="GNAT"/>
    <property type="match status" value="1"/>
</dbReference>
<protein>
    <recommendedName>
        <fullName evidence="1">N-acetyltransferase domain-containing protein</fullName>
    </recommendedName>
</protein>
<reference evidence="2 3" key="1">
    <citation type="submission" date="2018-05" db="EMBL/GenBank/DDBJ databases">
        <title>Genomic Encyclopedia of Type Strains, Phase IV (KMG-IV): sequencing the most valuable type-strain genomes for metagenomic binning, comparative biology and taxonomic classification.</title>
        <authorList>
            <person name="Goeker M."/>
        </authorList>
    </citation>
    <scope>NUCLEOTIDE SEQUENCE [LARGE SCALE GENOMIC DNA]</scope>
    <source>
        <strain evidence="2 3">DSM 24906</strain>
    </source>
</reference>
<dbReference type="SUPFAM" id="SSF55729">
    <property type="entry name" value="Acyl-CoA N-acyltransferases (Nat)"/>
    <property type="match status" value="1"/>
</dbReference>
<dbReference type="EMBL" id="QGGI01000032">
    <property type="protein sequence ID" value="PWJ86055.1"/>
    <property type="molecule type" value="Genomic_DNA"/>
</dbReference>
<dbReference type="InterPro" id="IPR000182">
    <property type="entry name" value="GNAT_dom"/>
</dbReference>
<feature type="domain" description="N-acetyltransferase" evidence="1">
    <location>
        <begin position="142"/>
        <end position="281"/>
    </location>
</feature>
<keyword evidence="3" id="KW-1185">Reference proteome</keyword>
<evidence type="ECO:0000313" key="3">
    <source>
        <dbReference type="Proteomes" id="UP000245921"/>
    </source>
</evidence>
<evidence type="ECO:0000313" key="2">
    <source>
        <dbReference type="EMBL" id="PWJ86055.1"/>
    </source>
</evidence>
<organism evidence="2 3">
    <name type="scientific">Oceanotoga teriensis</name>
    <dbReference type="NCBI Taxonomy" id="515440"/>
    <lineage>
        <taxon>Bacteria</taxon>
        <taxon>Thermotogati</taxon>
        <taxon>Thermotogota</taxon>
        <taxon>Thermotogae</taxon>
        <taxon>Petrotogales</taxon>
        <taxon>Petrotogaceae</taxon>
        <taxon>Oceanotoga</taxon>
    </lineage>
</organism>
<dbReference type="GO" id="GO:0016747">
    <property type="term" value="F:acyltransferase activity, transferring groups other than amino-acyl groups"/>
    <property type="evidence" value="ECO:0007669"/>
    <property type="project" value="InterPro"/>
</dbReference>
<evidence type="ECO:0000259" key="1">
    <source>
        <dbReference type="PROSITE" id="PS51186"/>
    </source>
</evidence>